<keyword evidence="3" id="KW-1185">Reference proteome</keyword>
<sequence length="198" mass="21098">MANDPIVAAPSDDASPVSTGGKPTPEAVLHEHLKFLQLICKHTSNGVLDYDALITGDVKSKKSAQQKVRRCLTQLGLPSRDQIFGGKGGAGKTSAGAPAKDTAASESDEKPPAKTPKKSPKKAAPKKEPKEPKEPKGKKRKLAKDVDEEDKVHLSSEEQDDAVVGKQEGGVEESQDVKDVEMDEGKDTDEDGSQKGEY</sequence>
<feature type="region of interest" description="Disordered" evidence="1">
    <location>
        <begin position="1"/>
        <end position="25"/>
    </location>
</feature>
<accession>A0A3N4I0F1</accession>
<dbReference type="AlphaFoldDB" id="A0A3N4I0F1"/>
<feature type="compositionally biased region" description="Basic and acidic residues" evidence="1">
    <location>
        <begin position="125"/>
        <end position="135"/>
    </location>
</feature>
<feature type="compositionally biased region" description="Basic residues" evidence="1">
    <location>
        <begin position="115"/>
        <end position="124"/>
    </location>
</feature>
<feature type="region of interest" description="Disordered" evidence="1">
    <location>
        <begin position="76"/>
        <end position="198"/>
    </location>
</feature>
<evidence type="ECO:0000313" key="2">
    <source>
        <dbReference type="EMBL" id="RPA78188.1"/>
    </source>
</evidence>
<name>A0A3N4I0F1_ASCIM</name>
<proteinExistence type="predicted"/>
<dbReference type="EMBL" id="ML119714">
    <property type="protein sequence ID" value="RPA78188.1"/>
    <property type="molecule type" value="Genomic_DNA"/>
</dbReference>
<feature type="compositionally biased region" description="Basic and acidic residues" evidence="1">
    <location>
        <begin position="175"/>
        <end position="185"/>
    </location>
</feature>
<reference evidence="2 3" key="1">
    <citation type="journal article" date="2018" name="Nat. Ecol. Evol.">
        <title>Pezizomycetes genomes reveal the molecular basis of ectomycorrhizal truffle lifestyle.</title>
        <authorList>
            <person name="Murat C."/>
            <person name="Payen T."/>
            <person name="Noel B."/>
            <person name="Kuo A."/>
            <person name="Morin E."/>
            <person name="Chen J."/>
            <person name="Kohler A."/>
            <person name="Krizsan K."/>
            <person name="Balestrini R."/>
            <person name="Da Silva C."/>
            <person name="Montanini B."/>
            <person name="Hainaut M."/>
            <person name="Levati E."/>
            <person name="Barry K.W."/>
            <person name="Belfiori B."/>
            <person name="Cichocki N."/>
            <person name="Clum A."/>
            <person name="Dockter R.B."/>
            <person name="Fauchery L."/>
            <person name="Guy J."/>
            <person name="Iotti M."/>
            <person name="Le Tacon F."/>
            <person name="Lindquist E.A."/>
            <person name="Lipzen A."/>
            <person name="Malagnac F."/>
            <person name="Mello A."/>
            <person name="Molinier V."/>
            <person name="Miyauchi S."/>
            <person name="Poulain J."/>
            <person name="Riccioni C."/>
            <person name="Rubini A."/>
            <person name="Sitrit Y."/>
            <person name="Splivallo R."/>
            <person name="Traeger S."/>
            <person name="Wang M."/>
            <person name="Zifcakova L."/>
            <person name="Wipf D."/>
            <person name="Zambonelli A."/>
            <person name="Paolocci F."/>
            <person name="Nowrousian M."/>
            <person name="Ottonello S."/>
            <person name="Baldrian P."/>
            <person name="Spatafora J.W."/>
            <person name="Henrissat B."/>
            <person name="Nagy L.G."/>
            <person name="Aury J.M."/>
            <person name="Wincker P."/>
            <person name="Grigoriev I.V."/>
            <person name="Bonfante P."/>
            <person name="Martin F.M."/>
        </authorList>
    </citation>
    <scope>NUCLEOTIDE SEQUENCE [LARGE SCALE GENOMIC DNA]</scope>
    <source>
        <strain evidence="2 3">RN42</strain>
    </source>
</reference>
<dbReference type="Proteomes" id="UP000275078">
    <property type="component" value="Unassembled WGS sequence"/>
</dbReference>
<protein>
    <submittedName>
        <fullName evidence="2">Uncharacterized protein</fullName>
    </submittedName>
</protein>
<organism evidence="2 3">
    <name type="scientific">Ascobolus immersus RN42</name>
    <dbReference type="NCBI Taxonomy" id="1160509"/>
    <lineage>
        <taxon>Eukaryota</taxon>
        <taxon>Fungi</taxon>
        <taxon>Dikarya</taxon>
        <taxon>Ascomycota</taxon>
        <taxon>Pezizomycotina</taxon>
        <taxon>Pezizomycetes</taxon>
        <taxon>Pezizales</taxon>
        <taxon>Ascobolaceae</taxon>
        <taxon>Ascobolus</taxon>
    </lineage>
</organism>
<evidence type="ECO:0000256" key="1">
    <source>
        <dbReference type="SAM" id="MobiDB-lite"/>
    </source>
</evidence>
<gene>
    <name evidence="2" type="ORF">BJ508DRAFT_349735</name>
</gene>
<evidence type="ECO:0000313" key="3">
    <source>
        <dbReference type="Proteomes" id="UP000275078"/>
    </source>
</evidence>